<dbReference type="GO" id="GO:0006935">
    <property type="term" value="P:chemotaxis"/>
    <property type="evidence" value="ECO:0007669"/>
    <property type="project" value="UniProtKB-KW"/>
</dbReference>
<dbReference type="InterPro" id="IPR036061">
    <property type="entry name" value="CheW-like_dom_sf"/>
</dbReference>
<dbReference type="PANTHER" id="PTHR43395">
    <property type="entry name" value="SENSOR HISTIDINE KINASE CHEA"/>
    <property type="match status" value="1"/>
</dbReference>
<dbReference type="FunFam" id="2.30.30.40:FF:000048">
    <property type="entry name" value="Chemotaxis protein CheA, putative"/>
    <property type="match status" value="1"/>
</dbReference>
<dbReference type="InterPro" id="IPR008207">
    <property type="entry name" value="Sig_transdc_His_kin_Hpt_dom"/>
</dbReference>
<dbReference type="InterPro" id="IPR005467">
    <property type="entry name" value="His_kinase_dom"/>
</dbReference>
<keyword evidence="18" id="KW-1185">Reference proteome</keyword>
<dbReference type="InterPro" id="IPR004105">
    <property type="entry name" value="CheA-like_dim"/>
</dbReference>
<dbReference type="PRINTS" id="PR00344">
    <property type="entry name" value="BCTRLSENSOR"/>
</dbReference>
<evidence type="ECO:0000256" key="13">
    <source>
        <dbReference type="SAM" id="MobiDB-lite"/>
    </source>
</evidence>
<dbReference type="SMART" id="SM00387">
    <property type="entry name" value="HATPase_c"/>
    <property type="match status" value="1"/>
</dbReference>
<keyword evidence="6" id="KW-0808">Transferase</keyword>
<dbReference type="SUPFAM" id="SSF50341">
    <property type="entry name" value="CheW-like"/>
    <property type="match status" value="1"/>
</dbReference>
<dbReference type="Pfam" id="PF02895">
    <property type="entry name" value="H-kinase_dim"/>
    <property type="match status" value="1"/>
</dbReference>
<dbReference type="SUPFAM" id="SSF160246">
    <property type="entry name" value="EspE N-terminal domain-like"/>
    <property type="match status" value="1"/>
</dbReference>
<name>A0A6I6JUI2_9BACT</name>
<evidence type="ECO:0000313" key="18">
    <source>
        <dbReference type="Proteomes" id="UP000428328"/>
    </source>
</evidence>
<evidence type="ECO:0000313" key="17">
    <source>
        <dbReference type="EMBL" id="QGY41364.1"/>
    </source>
</evidence>
<dbReference type="EMBL" id="CP046400">
    <property type="protein sequence ID" value="QGY41364.1"/>
    <property type="molecule type" value="Genomic_DNA"/>
</dbReference>
<gene>
    <name evidence="17" type="ORF">GM415_14945</name>
</gene>
<feature type="modified residue" description="Phosphohistidine" evidence="12">
    <location>
        <position position="46"/>
    </location>
</feature>
<evidence type="ECO:0000256" key="8">
    <source>
        <dbReference type="ARBA" id="ARBA00022777"/>
    </source>
</evidence>
<evidence type="ECO:0000256" key="4">
    <source>
        <dbReference type="ARBA" id="ARBA00022500"/>
    </source>
</evidence>
<feature type="domain" description="CheW-like" evidence="15">
    <location>
        <begin position="597"/>
        <end position="730"/>
    </location>
</feature>
<dbReference type="Pfam" id="PF01627">
    <property type="entry name" value="Hpt"/>
    <property type="match status" value="1"/>
</dbReference>
<evidence type="ECO:0000256" key="7">
    <source>
        <dbReference type="ARBA" id="ARBA00022741"/>
    </source>
</evidence>
<dbReference type="RefSeq" id="WP_158949570.1">
    <property type="nucleotide sequence ID" value="NZ_CP046400.1"/>
</dbReference>
<keyword evidence="5 12" id="KW-0597">Phosphoprotein</keyword>
<evidence type="ECO:0000256" key="6">
    <source>
        <dbReference type="ARBA" id="ARBA00022679"/>
    </source>
</evidence>
<dbReference type="Pfam" id="PF01584">
    <property type="entry name" value="CheW"/>
    <property type="match status" value="1"/>
</dbReference>
<comment type="catalytic activity">
    <reaction evidence="1">
        <text>ATP + protein L-histidine = ADP + protein N-phospho-L-histidine.</text>
        <dbReference type="EC" id="2.7.13.3"/>
    </reaction>
</comment>
<dbReference type="Gene3D" id="3.30.565.10">
    <property type="entry name" value="Histidine kinase-like ATPase, C-terminal domain"/>
    <property type="match status" value="1"/>
</dbReference>
<dbReference type="CDD" id="cd16916">
    <property type="entry name" value="HATPase_CheA-like"/>
    <property type="match status" value="1"/>
</dbReference>
<dbReference type="Proteomes" id="UP000428328">
    <property type="component" value="Chromosome"/>
</dbReference>
<dbReference type="InterPro" id="IPR051315">
    <property type="entry name" value="Bact_Chemotaxis_CheA"/>
</dbReference>
<keyword evidence="7" id="KW-0547">Nucleotide-binding</keyword>
<dbReference type="CDD" id="cd00088">
    <property type="entry name" value="HPT"/>
    <property type="match status" value="1"/>
</dbReference>
<evidence type="ECO:0000259" key="14">
    <source>
        <dbReference type="PROSITE" id="PS50109"/>
    </source>
</evidence>
<evidence type="ECO:0000256" key="10">
    <source>
        <dbReference type="ARBA" id="ARBA00023012"/>
    </source>
</evidence>
<dbReference type="InterPro" id="IPR036097">
    <property type="entry name" value="HisK_dim/P_sf"/>
</dbReference>
<dbReference type="SMART" id="SM01231">
    <property type="entry name" value="H-kinase_dim"/>
    <property type="match status" value="1"/>
</dbReference>
<dbReference type="KEGG" id="psel:GM415_14945"/>
<proteinExistence type="predicted"/>
<feature type="compositionally biased region" description="Acidic residues" evidence="13">
    <location>
        <begin position="130"/>
        <end position="151"/>
    </location>
</feature>
<feature type="region of interest" description="Disordered" evidence="13">
    <location>
        <begin position="243"/>
        <end position="282"/>
    </location>
</feature>
<dbReference type="EC" id="2.7.13.3" evidence="2"/>
<dbReference type="CDD" id="cd00731">
    <property type="entry name" value="CheA_reg"/>
    <property type="match status" value="1"/>
</dbReference>
<dbReference type="SMART" id="SM00073">
    <property type="entry name" value="HPT"/>
    <property type="match status" value="1"/>
</dbReference>
<dbReference type="Gene3D" id="1.10.287.560">
    <property type="entry name" value="Histidine kinase CheA-like, homodimeric domain"/>
    <property type="match status" value="1"/>
</dbReference>
<dbReference type="PANTHER" id="PTHR43395:SF10">
    <property type="entry name" value="CHEMOTAXIS PROTEIN CHEA"/>
    <property type="match status" value="1"/>
</dbReference>
<dbReference type="InterPro" id="IPR037257">
    <property type="entry name" value="T2SS_E_N_sf"/>
</dbReference>
<evidence type="ECO:0000256" key="11">
    <source>
        <dbReference type="ARBA" id="ARBA00035100"/>
    </source>
</evidence>
<evidence type="ECO:0000256" key="2">
    <source>
        <dbReference type="ARBA" id="ARBA00012438"/>
    </source>
</evidence>
<evidence type="ECO:0000256" key="3">
    <source>
        <dbReference type="ARBA" id="ARBA00021495"/>
    </source>
</evidence>
<dbReference type="FunFam" id="3.30.565.10:FF:000016">
    <property type="entry name" value="Chemotaxis protein CheA, putative"/>
    <property type="match status" value="1"/>
</dbReference>
<protein>
    <recommendedName>
        <fullName evidence="3">Chemotaxis protein CheA</fullName>
        <ecNumber evidence="2">2.7.13.3</ecNumber>
    </recommendedName>
</protein>
<keyword evidence="4" id="KW-0145">Chemotaxis</keyword>
<dbReference type="SUPFAM" id="SSF55874">
    <property type="entry name" value="ATPase domain of HSP90 chaperone/DNA topoisomerase II/histidine kinase"/>
    <property type="match status" value="1"/>
</dbReference>
<feature type="region of interest" description="Disordered" evidence="13">
    <location>
        <begin position="124"/>
        <end position="155"/>
    </location>
</feature>
<feature type="domain" description="Histidine kinase" evidence="14">
    <location>
        <begin position="340"/>
        <end position="595"/>
    </location>
</feature>
<keyword evidence="9" id="KW-0067">ATP-binding</keyword>
<evidence type="ECO:0000259" key="16">
    <source>
        <dbReference type="PROSITE" id="PS50894"/>
    </source>
</evidence>
<evidence type="ECO:0000256" key="12">
    <source>
        <dbReference type="PROSITE-ProRule" id="PRU00110"/>
    </source>
</evidence>
<dbReference type="InterPro" id="IPR036890">
    <property type="entry name" value="HATPase_C_sf"/>
</dbReference>
<dbReference type="InterPro" id="IPR036641">
    <property type="entry name" value="HPT_dom_sf"/>
</dbReference>
<dbReference type="GO" id="GO:0005524">
    <property type="term" value="F:ATP binding"/>
    <property type="evidence" value="ECO:0007669"/>
    <property type="project" value="UniProtKB-KW"/>
</dbReference>
<dbReference type="InterPro" id="IPR002545">
    <property type="entry name" value="CheW-lke_dom"/>
</dbReference>
<dbReference type="PROSITE" id="PS50851">
    <property type="entry name" value="CHEW"/>
    <property type="match status" value="1"/>
</dbReference>
<keyword evidence="10" id="KW-0902">Two-component regulatory system</keyword>
<evidence type="ECO:0000256" key="9">
    <source>
        <dbReference type="ARBA" id="ARBA00022840"/>
    </source>
</evidence>
<evidence type="ECO:0000259" key="15">
    <source>
        <dbReference type="PROSITE" id="PS50851"/>
    </source>
</evidence>
<dbReference type="InterPro" id="IPR004358">
    <property type="entry name" value="Sig_transdc_His_kin-like_C"/>
</dbReference>
<dbReference type="InterPro" id="IPR037006">
    <property type="entry name" value="CheA-like_homodim_sf"/>
</dbReference>
<dbReference type="Gene3D" id="1.20.120.160">
    <property type="entry name" value="HPT domain"/>
    <property type="match status" value="1"/>
</dbReference>
<dbReference type="AlphaFoldDB" id="A0A6I6JUI2"/>
<dbReference type="SUPFAM" id="SSF47226">
    <property type="entry name" value="Histidine-containing phosphotransfer domain, HPT domain"/>
    <property type="match status" value="1"/>
</dbReference>
<evidence type="ECO:0000256" key="1">
    <source>
        <dbReference type="ARBA" id="ARBA00000085"/>
    </source>
</evidence>
<dbReference type="GO" id="GO:0000155">
    <property type="term" value="F:phosphorelay sensor kinase activity"/>
    <property type="evidence" value="ECO:0007669"/>
    <property type="project" value="InterPro"/>
</dbReference>
<dbReference type="InterPro" id="IPR003594">
    <property type="entry name" value="HATPase_dom"/>
</dbReference>
<sequence length="733" mass="80646">MSDDLNKQIFKEEAYDLLSELEGALLELEENPHDMDVVNQIFRALHTIKGSGSMFGFEDIAEFTHEVETVFDMVRNSDLGVTPALCSLALKSRDYIKLMLDSDVQGEEVDSTLRSEILTGLKKLASGGEEASEDELTPEVTGDDESAEVEEAAPAQEHDYRIVLTAKPDAEVDESMLESLFEELVKLGEFKVVKRPDDSPDAPGPRSWECALVSNIGKDNVSDVFFFVDADLNIDISESGDEAVVEKKEVPPPAPTPKDVPAEEPVQTGATLKEEDMGEDEAPRRLGEYLVETGDVTQEDIQEALKKQKPLGQILAEDGKIEPEKIDQVVKKQAAVKEREASKRRQEALSSIRVAADKLDYLVDLVGELVIVQAQITQVVSERSDPQMTALAEELERLSDELRDSTLGIRMLPIGTSFSKFKRLVRDLSSELGKEIGLRTSGEDTELDKTVIERLGDPLVHLLRNSLDHGIETPEERTAAGKPPQGTIFLSAEHSGGEVLIRITDDGRGMAKEMIREKAIERGLITKDTEMSEKDLLKLIFEPGFSTAKEVTNVSGRGVGMDVVKRAIDSLRGTIDIDSKPGAGTTITIRLPLTLAIIDGLQVRVEDEYYVIPLSLVEECVELARQEVDENDSGQRILHLRGEIVPYIHIRDWFGIEGDNPPIEQIVITGVEGSRVGIVVDTVIGEHQTVIKSLSRVYKDVEGISGATIKGDGSIALILDIPSLVRRVIAESR</sequence>
<organism evidence="17 18">
    <name type="scientific">Pseudodesulfovibrio cashew</name>
    <dbReference type="NCBI Taxonomy" id="2678688"/>
    <lineage>
        <taxon>Bacteria</taxon>
        <taxon>Pseudomonadati</taxon>
        <taxon>Thermodesulfobacteriota</taxon>
        <taxon>Desulfovibrionia</taxon>
        <taxon>Desulfovibrionales</taxon>
        <taxon>Desulfovibrionaceae</taxon>
    </lineage>
</organism>
<accession>A0A6I6JUI2</accession>
<dbReference type="SMART" id="SM00260">
    <property type="entry name" value="CheW"/>
    <property type="match status" value="1"/>
</dbReference>
<comment type="function">
    <text evidence="11">Involved in the transmission of sensory signals from the chemoreceptors to the flagellar motors. CheA is autophosphorylated; it can transfer its phosphate group to either CheB or CheY.</text>
</comment>
<dbReference type="Pfam" id="PF02518">
    <property type="entry name" value="HATPase_c"/>
    <property type="match status" value="1"/>
</dbReference>
<keyword evidence="8" id="KW-0418">Kinase</keyword>
<dbReference type="PROSITE" id="PS50109">
    <property type="entry name" value="HIS_KIN"/>
    <property type="match status" value="1"/>
</dbReference>
<dbReference type="SUPFAM" id="SSF47384">
    <property type="entry name" value="Homodimeric domain of signal transducing histidine kinase"/>
    <property type="match status" value="1"/>
</dbReference>
<dbReference type="PROSITE" id="PS50894">
    <property type="entry name" value="HPT"/>
    <property type="match status" value="1"/>
</dbReference>
<dbReference type="Gene3D" id="2.30.30.40">
    <property type="entry name" value="SH3 Domains"/>
    <property type="match status" value="1"/>
</dbReference>
<dbReference type="GO" id="GO:0005737">
    <property type="term" value="C:cytoplasm"/>
    <property type="evidence" value="ECO:0007669"/>
    <property type="project" value="InterPro"/>
</dbReference>
<reference evidence="17 18" key="1">
    <citation type="submission" date="2019-11" db="EMBL/GenBank/DDBJ databases">
        <authorList>
            <person name="Zheng R.K."/>
            <person name="Sun C.M."/>
        </authorList>
    </citation>
    <scope>NUCLEOTIDE SEQUENCE [LARGE SCALE GENOMIC DNA]</scope>
    <source>
        <strain evidence="17 18">SRB007</strain>
    </source>
</reference>
<evidence type="ECO:0000256" key="5">
    <source>
        <dbReference type="ARBA" id="ARBA00022553"/>
    </source>
</evidence>
<feature type="domain" description="HPt" evidence="16">
    <location>
        <begin position="1"/>
        <end position="103"/>
    </location>
</feature>